<dbReference type="HAMAP" id="MF_02087">
    <property type="entry name" value="PLP_homeostasis"/>
    <property type="match status" value="1"/>
</dbReference>
<dbReference type="PIRSF" id="PIRSF004848">
    <property type="entry name" value="YBL036c_PLPDEIII"/>
    <property type="match status" value="1"/>
</dbReference>
<proteinExistence type="inferred from homology"/>
<dbReference type="InterPro" id="IPR029066">
    <property type="entry name" value="PLP-binding_barrel"/>
</dbReference>
<organism evidence="5 6">
    <name type="scientific">Dyadobacter beijingensis</name>
    <dbReference type="NCBI Taxonomy" id="365489"/>
    <lineage>
        <taxon>Bacteria</taxon>
        <taxon>Pseudomonadati</taxon>
        <taxon>Bacteroidota</taxon>
        <taxon>Cytophagia</taxon>
        <taxon>Cytophagales</taxon>
        <taxon>Spirosomataceae</taxon>
        <taxon>Dyadobacter</taxon>
    </lineage>
</organism>
<keyword evidence="1 2" id="KW-0663">Pyridoxal phosphate</keyword>
<dbReference type="NCBIfam" id="TIGR00044">
    <property type="entry name" value="YggS family pyridoxal phosphate-dependent enzyme"/>
    <property type="match status" value="1"/>
</dbReference>
<evidence type="ECO:0000256" key="2">
    <source>
        <dbReference type="HAMAP-Rule" id="MF_02087"/>
    </source>
</evidence>
<dbReference type="SUPFAM" id="SSF51419">
    <property type="entry name" value="PLP-binding barrel"/>
    <property type="match status" value="1"/>
</dbReference>
<dbReference type="CDD" id="cd00635">
    <property type="entry name" value="PLPDE_III_YBL036c_like"/>
    <property type="match status" value="1"/>
</dbReference>
<comment type="similarity">
    <text evidence="2 3">Belongs to the pyridoxal phosphate-binding protein YggS/PROSC family.</text>
</comment>
<protein>
    <recommendedName>
        <fullName evidence="2">Pyridoxal phosphate homeostasis protein</fullName>
        <shortName evidence="2">PLP homeostasis protein</shortName>
    </recommendedName>
</protein>
<dbReference type="InterPro" id="IPR001608">
    <property type="entry name" value="Ala_racemase_N"/>
</dbReference>
<dbReference type="PANTHER" id="PTHR10146">
    <property type="entry name" value="PROLINE SYNTHETASE CO-TRANSCRIBED BACTERIAL HOMOLOG PROTEIN"/>
    <property type="match status" value="1"/>
</dbReference>
<dbReference type="PANTHER" id="PTHR10146:SF14">
    <property type="entry name" value="PYRIDOXAL PHOSPHATE HOMEOSTASIS PROTEIN"/>
    <property type="match status" value="1"/>
</dbReference>
<comment type="caution">
    <text evidence="5">The sequence shown here is derived from an EMBL/GenBank/DDBJ whole genome shotgun (WGS) entry which is preliminary data.</text>
</comment>
<evidence type="ECO:0000313" key="6">
    <source>
        <dbReference type="Proteomes" id="UP000632339"/>
    </source>
</evidence>
<comment type="function">
    <text evidence="2">Pyridoxal 5'-phosphate (PLP)-binding protein, which is involved in PLP homeostasis.</text>
</comment>
<dbReference type="Gene3D" id="3.20.20.10">
    <property type="entry name" value="Alanine racemase"/>
    <property type="match status" value="1"/>
</dbReference>
<gene>
    <name evidence="5" type="ORF">GCM10010967_45830</name>
</gene>
<evidence type="ECO:0000256" key="1">
    <source>
        <dbReference type="ARBA" id="ARBA00022898"/>
    </source>
</evidence>
<feature type="modified residue" description="N6-(pyridoxal phosphate)lysine" evidence="2">
    <location>
        <position position="26"/>
    </location>
</feature>
<keyword evidence="6" id="KW-1185">Reference proteome</keyword>
<dbReference type="InterPro" id="IPR011078">
    <property type="entry name" value="PyrdxlP_homeostasis"/>
</dbReference>
<accession>A0ABQ2IDU7</accession>
<dbReference type="EMBL" id="BMLI01000002">
    <property type="protein sequence ID" value="GGN05479.1"/>
    <property type="molecule type" value="Genomic_DNA"/>
</dbReference>
<reference evidence="6" key="1">
    <citation type="journal article" date="2019" name="Int. J. Syst. Evol. Microbiol.">
        <title>The Global Catalogue of Microorganisms (GCM) 10K type strain sequencing project: providing services to taxonomists for standard genome sequencing and annotation.</title>
        <authorList>
            <consortium name="The Broad Institute Genomics Platform"/>
            <consortium name="The Broad Institute Genome Sequencing Center for Infectious Disease"/>
            <person name="Wu L."/>
            <person name="Ma J."/>
        </authorList>
    </citation>
    <scope>NUCLEOTIDE SEQUENCE [LARGE SCALE GENOMIC DNA]</scope>
    <source>
        <strain evidence="6">CGMCC 1.6375</strain>
    </source>
</reference>
<sequence length="220" mass="24580">MPSIAANLAQIEQGLRKETRLVAVTKTKPTTLLMEAYEAGARVFGENKVQEMVSKHEELPKDIEWHMIGHLQTNKVKYMAPFVGLVHSVDSFRLLKEIDKEAKKNDRVIDCLLQIYIAREETKFGLSEDEALEIISSPDLAALGHVRIVGLMGMASNTDDQSIVRNEFRGLKATFESFKAHENQQVIMRELSMGMSGDYLIAQEEGGTLVRVGSAIFGSR</sequence>
<dbReference type="RefSeq" id="WP_019941205.1">
    <property type="nucleotide sequence ID" value="NZ_BMLI01000002.1"/>
</dbReference>
<name>A0ABQ2IDU7_9BACT</name>
<dbReference type="Pfam" id="PF01168">
    <property type="entry name" value="Ala_racemase_N"/>
    <property type="match status" value="1"/>
</dbReference>
<dbReference type="Proteomes" id="UP000632339">
    <property type="component" value="Unassembled WGS sequence"/>
</dbReference>
<evidence type="ECO:0000259" key="4">
    <source>
        <dbReference type="Pfam" id="PF01168"/>
    </source>
</evidence>
<evidence type="ECO:0000256" key="3">
    <source>
        <dbReference type="RuleBase" id="RU004514"/>
    </source>
</evidence>
<feature type="domain" description="Alanine racemase N-terminal" evidence="4">
    <location>
        <begin position="3"/>
        <end position="219"/>
    </location>
</feature>
<evidence type="ECO:0000313" key="5">
    <source>
        <dbReference type="EMBL" id="GGN05479.1"/>
    </source>
</evidence>